<evidence type="ECO:0000259" key="3">
    <source>
        <dbReference type="PROSITE" id="PS50110"/>
    </source>
</evidence>
<dbReference type="PANTHER" id="PTHR44591">
    <property type="entry name" value="STRESS RESPONSE REGULATOR PROTEIN 1"/>
    <property type="match status" value="1"/>
</dbReference>
<sequence length="116" mass="12685">MENRVLVIEDESLIAMLLEDLLPEMGYTVEALAATVSEALALLEQRPVDLAVVDVNLGGESSFPVADVLQQRGIPFLFTTGYGQMGLPAPYSTLPVLQKPFRKKDLQAALQALQER</sequence>
<dbReference type="PANTHER" id="PTHR44591:SF24">
    <property type="entry name" value="PROTEIN-GLUTAMATE METHYLESTERASE_PROTEIN-GLUTAMINE GLUTAMINASE 1"/>
    <property type="match status" value="1"/>
</dbReference>
<organism evidence="4 5">
    <name type="scientific">Pseudoxanthomonas indica</name>
    <dbReference type="NCBI Taxonomy" id="428993"/>
    <lineage>
        <taxon>Bacteria</taxon>
        <taxon>Pseudomonadati</taxon>
        <taxon>Pseudomonadota</taxon>
        <taxon>Gammaproteobacteria</taxon>
        <taxon>Lysobacterales</taxon>
        <taxon>Lysobacteraceae</taxon>
        <taxon>Pseudoxanthomonas</taxon>
    </lineage>
</organism>
<feature type="modified residue" description="4-aspartylphosphate" evidence="2">
    <location>
        <position position="54"/>
    </location>
</feature>
<dbReference type="SMART" id="SM00448">
    <property type="entry name" value="REC"/>
    <property type="match status" value="1"/>
</dbReference>
<dbReference type="InterPro" id="IPR011006">
    <property type="entry name" value="CheY-like_superfamily"/>
</dbReference>
<gene>
    <name evidence="4" type="ORF">SAMN06296058_2530</name>
</gene>
<evidence type="ECO:0000256" key="1">
    <source>
        <dbReference type="ARBA" id="ARBA00022553"/>
    </source>
</evidence>
<dbReference type="EMBL" id="FUZV01000002">
    <property type="protein sequence ID" value="SKC75391.1"/>
    <property type="molecule type" value="Genomic_DNA"/>
</dbReference>
<dbReference type="GO" id="GO:0000160">
    <property type="term" value="P:phosphorelay signal transduction system"/>
    <property type="evidence" value="ECO:0007669"/>
    <property type="project" value="InterPro"/>
</dbReference>
<evidence type="ECO:0000313" key="4">
    <source>
        <dbReference type="EMBL" id="SKC75391.1"/>
    </source>
</evidence>
<dbReference type="PROSITE" id="PS50110">
    <property type="entry name" value="RESPONSE_REGULATORY"/>
    <property type="match status" value="1"/>
</dbReference>
<dbReference type="RefSeq" id="WP_079724877.1">
    <property type="nucleotide sequence ID" value="NZ_BMCL01000001.1"/>
</dbReference>
<dbReference type="InterPro" id="IPR050595">
    <property type="entry name" value="Bact_response_regulator"/>
</dbReference>
<dbReference type="AlphaFoldDB" id="A0A1T5LHC8"/>
<dbReference type="Proteomes" id="UP000190341">
    <property type="component" value="Unassembled WGS sequence"/>
</dbReference>
<dbReference type="SUPFAM" id="SSF52172">
    <property type="entry name" value="CheY-like"/>
    <property type="match status" value="1"/>
</dbReference>
<dbReference type="InterPro" id="IPR001789">
    <property type="entry name" value="Sig_transdc_resp-reg_receiver"/>
</dbReference>
<evidence type="ECO:0000313" key="5">
    <source>
        <dbReference type="Proteomes" id="UP000190341"/>
    </source>
</evidence>
<reference evidence="4 5" key="1">
    <citation type="submission" date="2017-02" db="EMBL/GenBank/DDBJ databases">
        <authorList>
            <person name="Peterson S.W."/>
        </authorList>
    </citation>
    <scope>NUCLEOTIDE SEQUENCE [LARGE SCALE GENOMIC DNA]</scope>
    <source>
        <strain evidence="4 5">P15</strain>
    </source>
</reference>
<dbReference type="Gene3D" id="3.40.50.2300">
    <property type="match status" value="1"/>
</dbReference>
<dbReference type="Pfam" id="PF00072">
    <property type="entry name" value="Response_reg"/>
    <property type="match status" value="1"/>
</dbReference>
<evidence type="ECO:0000256" key="2">
    <source>
        <dbReference type="PROSITE-ProRule" id="PRU00169"/>
    </source>
</evidence>
<name>A0A1T5LHC8_9GAMM</name>
<dbReference type="STRING" id="428993.SAMN06296058_2530"/>
<dbReference type="OrthoDB" id="582170at2"/>
<proteinExistence type="predicted"/>
<keyword evidence="1 2" id="KW-0597">Phosphoprotein</keyword>
<protein>
    <submittedName>
        <fullName evidence="4">Response regulator receiver domain-containing protein</fullName>
    </submittedName>
</protein>
<feature type="domain" description="Response regulatory" evidence="3">
    <location>
        <begin position="4"/>
        <end position="114"/>
    </location>
</feature>
<keyword evidence="5" id="KW-1185">Reference proteome</keyword>
<accession>A0A1T5LHC8</accession>